<dbReference type="GO" id="GO:0008168">
    <property type="term" value="F:methyltransferase activity"/>
    <property type="evidence" value="ECO:0007669"/>
    <property type="project" value="UniProtKB-KW"/>
</dbReference>
<accession>A0ABM9D9J9</accession>
<dbReference type="InterPro" id="IPR004951">
    <property type="entry name" value="DUF268_CAE_spp"/>
</dbReference>
<dbReference type="Gene3D" id="3.40.50.150">
    <property type="entry name" value="Vaccinia Virus protein VP39"/>
    <property type="match status" value="1"/>
</dbReference>
<keyword evidence="1" id="KW-0808">Transferase</keyword>
<reference evidence="1 2" key="1">
    <citation type="submission" date="2022-03" db="EMBL/GenBank/DDBJ databases">
        <authorList>
            <person name="Koch H."/>
        </authorList>
    </citation>
    <scope>NUCLEOTIDE SEQUENCE [LARGE SCALE GENOMIC DNA]</scope>
    <source>
        <strain evidence="1 2">G1</strain>
    </source>
</reference>
<organism evidence="1 2">
    <name type="scientific">Trichlorobacter ammonificans</name>
    <dbReference type="NCBI Taxonomy" id="2916410"/>
    <lineage>
        <taxon>Bacteria</taxon>
        <taxon>Pseudomonadati</taxon>
        <taxon>Thermodesulfobacteriota</taxon>
        <taxon>Desulfuromonadia</taxon>
        <taxon>Geobacterales</taxon>
        <taxon>Geobacteraceae</taxon>
        <taxon>Trichlorobacter</taxon>
    </lineage>
</organism>
<dbReference type="SUPFAM" id="SSF53335">
    <property type="entry name" value="S-adenosyl-L-methionine-dependent methyltransferases"/>
    <property type="match status" value="1"/>
</dbReference>
<evidence type="ECO:0000313" key="1">
    <source>
        <dbReference type="EMBL" id="CAH2031077.1"/>
    </source>
</evidence>
<keyword evidence="2" id="KW-1185">Reference proteome</keyword>
<gene>
    <name evidence="1" type="ORF">GEAMG1_1247</name>
</gene>
<dbReference type="Proteomes" id="UP001295463">
    <property type="component" value="Chromosome"/>
</dbReference>
<dbReference type="Pfam" id="PF03269">
    <property type="entry name" value="DUF268"/>
    <property type="match status" value="1"/>
</dbReference>
<evidence type="ECO:0000313" key="2">
    <source>
        <dbReference type="Proteomes" id="UP001295463"/>
    </source>
</evidence>
<sequence>MISFSATRIKICAYLRYMADFLTFHRLNEKETARFPVRWNDRLPCLKDKTSASGFDSHYIYHPAWAARILAQSRTQLHVDISSSLHFCTIVSAFLQVRFYDYRPADLRLSGLTSEAADLLALPFRDESIESLSCMHVVEHVGLGRYGDPLDPDGDLKAIAELRRVVSRGGTLLFVVPLGGTAKILFNAHRIYTYQQVVGYFEGFELREFALVPDNAAGQGIIAPASGELADAQDYGCGCFWFVKPADIMPRSS</sequence>
<proteinExistence type="predicted"/>
<dbReference type="EMBL" id="OW150024">
    <property type="protein sequence ID" value="CAH2031077.1"/>
    <property type="molecule type" value="Genomic_DNA"/>
</dbReference>
<dbReference type="InterPro" id="IPR029063">
    <property type="entry name" value="SAM-dependent_MTases_sf"/>
</dbReference>
<keyword evidence="1" id="KW-0489">Methyltransferase</keyword>
<dbReference type="GO" id="GO:0032259">
    <property type="term" value="P:methylation"/>
    <property type="evidence" value="ECO:0007669"/>
    <property type="project" value="UniProtKB-KW"/>
</dbReference>
<name>A0ABM9D9J9_9BACT</name>
<protein>
    <submittedName>
        <fullName evidence="1">SAM-dependent methyltransferase</fullName>
    </submittedName>
</protein>